<feature type="region of interest" description="Disordered" evidence="1">
    <location>
        <begin position="1"/>
        <end position="25"/>
    </location>
</feature>
<feature type="compositionally biased region" description="Acidic residues" evidence="1">
    <location>
        <begin position="1"/>
        <end position="16"/>
    </location>
</feature>
<feature type="compositionally biased region" description="Basic and acidic residues" evidence="1">
    <location>
        <begin position="410"/>
        <end position="424"/>
    </location>
</feature>
<accession>A0ABN7SQN5</accession>
<gene>
    <name evidence="2" type="ORF">OKIOD_LOCUS9866</name>
</gene>
<feature type="region of interest" description="Disordered" evidence="1">
    <location>
        <begin position="170"/>
        <end position="225"/>
    </location>
</feature>
<organism evidence="2 3">
    <name type="scientific">Oikopleura dioica</name>
    <name type="common">Tunicate</name>
    <dbReference type="NCBI Taxonomy" id="34765"/>
    <lineage>
        <taxon>Eukaryota</taxon>
        <taxon>Metazoa</taxon>
        <taxon>Chordata</taxon>
        <taxon>Tunicata</taxon>
        <taxon>Appendicularia</taxon>
        <taxon>Copelata</taxon>
        <taxon>Oikopleuridae</taxon>
        <taxon>Oikopleura</taxon>
    </lineage>
</organism>
<dbReference type="Proteomes" id="UP001158576">
    <property type="component" value="Chromosome 1"/>
</dbReference>
<feature type="compositionally biased region" description="Acidic residues" evidence="1">
    <location>
        <begin position="201"/>
        <end position="211"/>
    </location>
</feature>
<feature type="region of interest" description="Disordered" evidence="1">
    <location>
        <begin position="381"/>
        <end position="424"/>
    </location>
</feature>
<name>A0ABN7SQN5_OIKDI</name>
<sequence>MTEGEVETDEDGESELPDLPNVEEGFPTILVPSGSAVIKFNSNGDHEQKGFELGIREITKADLIEKHAEPLFDSLPDNRFGTRYYYRLTRSFVQMNRSFTGKKCFKENGFGEEALDINAFDENDMCKLNRQLYAAINSFAKNFACKGRGKSGAEMSAELNIFLNLERNQTGPFGTGSKEPSLSSSAFSSDESGLGISSESQSEDSSSEEQMENPPSYASITSNPRLEEDLTRISDDIGTGKEQFIRTFLFENIVQFPKKDSILASYDQNNLAVQVHTTFQAVRRQRPAREVRTEKINFCHSHVHPGVAIYRQEFSRTPSPTDDFTDSIHPMLFFDNTRRLLQRRRGAFENSFEEDLELGDFSPDEMDEGDFAFDIVDDLLKSSSSSEEEEEDSEGSLSDSEEDDTLCGADELKSESIDPEPIRQEKRTQLVLTLFFKGGSTHY</sequence>
<evidence type="ECO:0000256" key="1">
    <source>
        <dbReference type="SAM" id="MobiDB-lite"/>
    </source>
</evidence>
<evidence type="ECO:0000313" key="3">
    <source>
        <dbReference type="Proteomes" id="UP001158576"/>
    </source>
</evidence>
<reference evidence="2 3" key="1">
    <citation type="submission" date="2021-04" db="EMBL/GenBank/DDBJ databases">
        <authorList>
            <person name="Bliznina A."/>
        </authorList>
    </citation>
    <scope>NUCLEOTIDE SEQUENCE [LARGE SCALE GENOMIC DNA]</scope>
</reference>
<feature type="compositionally biased region" description="Acidic residues" evidence="1">
    <location>
        <begin position="386"/>
        <end position="405"/>
    </location>
</feature>
<protein>
    <submittedName>
        <fullName evidence="2">Oidioi.mRNA.OKI2018_I69.chr1.g1101.t1.cds</fullName>
    </submittedName>
</protein>
<dbReference type="EMBL" id="OU015566">
    <property type="protein sequence ID" value="CAG5104115.1"/>
    <property type="molecule type" value="Genomic_DNA"/>
</dbReference>
<keyword evidence="3" id="KW-1185">Reference proteome</keyword>
<evidence type="ECO:0000313" key="2">
    <source>
        <dbReference type="EMBL" id="CAG5104115.1"/>
    </source>
</evidence>
<feature type="compositionally biased region" description="Low complexity" evidence="1">
    <location>
        <begin position="177"/>
        <end position="200"/>
    </location>
</feature>
<proteinExistence type="predicted"/>